<name>A0A5M8PGG5_9LECA</name>
<dbReference type="CDD" id="cd15481">
    <property type="entry name" value="SRP68-RBD"/>
    <property type="match status" value="1"/>
</dbReference>
<dbReference type="GO" id="GO:0008312">
    <property type="term" value="F:7S RNA binding"/>
    <property type="evidence" value="ECO:0007669"/>
    <property type="project" value="InterPro"/>
</dbReference>
<keyword evidence="5 10" id="KW-0694">RNA-binding</keyword>
<keyword evidence="8 10" id="KW-0687">Ribonucleoprotein</keyword>
<dbReference type="InterPro" id="IPR026258">
    <property type="entry name" value="SRP68"/>
</dbReference>
<evidence type="ECO:0000256" key="10">
    <source>
        <dbReference type="PIRNR" id="PIRNR038995"/>
    </source>
</evidence>
<evidence type="ECO:0000256" key="6">
    <source>
        <dbReference type="ARBA" id="ARBA00023135"/>
    </source>
</evidence>
<evidence type="ECO:0000256" key="3">
    <source>
        <dbReference type="ARBA" id="ARBA00009352"/>
    </source>
</evidence>
<comment type="similarity">
    <text evidence="3 10">Belongs to the SRP68 family.</text>
</comment>
<evidence type="ECO:0000256" key="7">
    <source>
        <dbReference type="ARBA" id="ARBA00023242"/>
    </source>
</evidence>
<reference evidence="11 12" key="1">
    <citation type="submission" date="2019-09" db="EMBL/GenBank/DDBJ databases">
        <title>The hologenome of the rock-dwelling lichen Lasallia pustulata.</title>
        <authorList>
            <person name="Greshake Tzovaras B."/>
            <person name="Segers F."/>
            <person name="Bicker A."/>
            <person name="Dal Grande F."/>
            <person name="Otte J."/>
            <person name="Hankeln T."/>
            <person name="Schmitt I."/>
            <person name="Ebersberger I."/>
        </authorList>
    </citation>
    <scope>NUCLEOTIDE SEQUENCE [LARGE SCALE GENOMIC DNA]</scope>
    <source>
        <strain evidence="11">A1-1</strain>
    </source>
</reference>
<dbReference type="PIRSF" id="PIRSF038995">
    <property type="entry name" value="SRP68"/>
    <property type="match status" value="1"/>
</dbReference>
<comment type="subcellular location">
    <subcellularLocation>
        <location evidence="1 10">Cytoplasm</location>
    </subcellularLocation>
    <subcellularLocation>
        <location evidence="2">Nucleus</location>
        <location evidence="2">Nucleolus</location>
    </subcellularLocation>
</comment>
<accession>A0A5M8PGG5</accession>
<evidence type="ECO:0000256" key="2">
    <source>
        <dbReference type="ARBA" id="ARBA00004604"/>
    </source>
</evidence>
<dbReference type="AlphaFoldDB" id="A0A5M8PGG5"/>
<evidence type="ECO:0000256" key="1">
    <source>
        <dbReference type="ARBA" id="ARBA00004496"/>
    </source>
</evidence>
<evidence type="ECO:0000313" key="11">
    <source>
        <dbReference type="EMBL" id="KAA6408441.1"/>
    </source>
</evidence>
<dbReference type="InterPro" id="IPR038253">
    <property type="entry name" value="SRP68_N_sf"/>
</dbReference>
<proteinExistence type="inferred from homology"/>
<dbReference type="Pfam" id="PF16969">
    <property type="entry name" value="SRP68"/>
    <property type="match status" value="1"/>
</dbReference>
<evidence type="ECO:0000256" key="9">
    <source>
        <dbReference type="ARBA" id="ARBA00029498"/>
    </source>
</evidence>
<keyword evidence="4 10" id="KW-0963">Cytoplasm</keyword>
<dbReference type="GO" id="GO:0005730">
    <property type="term" value="C:nucleolus"/>
    <property type="evidence" value="ECO:0007669"/>
    <property type="project" value="UniProtKB-SubCell"/>
</dbReference>
<protein>
    <recommendedName>
        <fullName evidence="9 10">Signal recognition particle subunit SRP68</fullName>
        <shortName evidence="10">SRP68</shortName>
    </recommendedName>
</protein>
<dbReference type="GO" id="GO:0005047">
    <property type="term" value="F:signal recognition particle binding"/>
    <property type="evidence" value="ECO:0007669"/>
    <property type="project" value="InterPro"/>
</dbReference>
<dbReference type="Proteomes" id="UP000324767">
    <property type="component" value="Unassembled WGS sequence"/>
</dbReference>
<evidence type="ECO:0000313" key="12">
    <source>
        <dbReference type="Proteomes" id="UP000324767"/>
    </source>
</evidence>
<dbReference type="InterPro" id="IPR034652">
    <property type="entry name" value="SRP68-RBD"/>
</dbReference>
<comment type="caution">
    <text evidence="11">The sequence shown here is derived from an EMBL/GenBank/DDBJ whole genome shotgun (WGS) entry which is preliminary data.</text>
</comment>
<dbReference type="GO" id="GO:0005786">
    <property type="term" value="C:signal recognition particle, endoplasmic reticulum targeting"/>
    <property type="evidence" value="ECO:0007669"/>
    <property type="project" value="UniProtKB-KW"/>
</dbReference>
<evidence type="ECO:0000256" key="4">
    <source>
        <dbReference type="ARBA" id="ARBA00022490"/>
    </source>
</evidence>
<keyword evidence="6 10" id="KW-0733">Signal recognition particle</keyword>
<evidence type="ECO:0000256" key="8">
    <source>
        <dbReference type="ARBA" id="ARBA00023274"/>
    </source>
</evidence>
<dbReference type="OrthoDB" id="10255118at2759"/>
<dbReference type="GO" id="GO:0006614">
    <property type="term" value="P:SRP-dependent cotranslational protein targeting to membrane"/>
    <property type="evidence" value="ECO:0007669"/>
    <property type="project" value="InterPro"/>
</dbReference>
<keyword evidence="7" id="KW-0539">Nucleus</keyword>
<dbReference type="Gene3D" id="1.10.3450.40">
    <property type="entry name" value="Signal recognition particle, SRP68 subunit, RNA-binding domain"/>
    <property type="match status" value="1"/>
</dbReference>
<dbReference type="EMBL" id="VXIT01000013">
    <property type="protein sequence ID" value="KAA6408441.1"/>
    <property type="molecule type" value="Genomic_DNA"/>
</dbReference>
<comment type="function">
    <text evidence="10">Component of the signal recognition particle (SRP) complex, a ribonucleoprotein complex that mediates the cotranslational targeting of secretory and membrane proteins to the endoplasmic reticulum (ER). The SRP complex interacts with the signal sequence in nascent secretory and membrane proteins and directs them to the membrane of the ER.</text>
</comment>
<gene>
    <name evidence="11" type="ORF">FRX48_07523</name>
</gene>
<sequence length="628" mass="69341">MDITNFVTAQREKALLIGDYASYRTSLSRRLLTVRKKLGRASQKGRKYAPKAPVTAEDIASNNEFIHLLLLASERAWAHAMHMKSTHSAESTSRGITGSTRRHIISRLHKGSVIASQLVELLEDRENTGARPETILEARAYYVSLVGAVKFEKQNWEECLKAYSESRLIYMVLAQSLLPQQHDPYRDLLSGTVDPSIRYAAYQLKLPRTLSINSIVARYVPRTRNEYVVEVLEIDPEALHKETAGAKKGMAGNVENIPKSITWRSRTVNIEDAAIAQALAAVSSAEQQLSSLISSNPELTTSGKASAYDEILIPSQDAVDATKTAIEELSSEGVAPGDHRMQALQITRTAVNYDLVAWRIGRNRVLCGRQDGAVFETEIARKPKRHKNDGKEWVVREESNGKKLARLRERVVLYDATLQSLDSVKELPGVAADGAFMTEIEAKRAYFAALRCLSIARSHAVLSKTKNALALFSRALELASQVQSGLPTAHKSSQRPPSLDVSASQAETLCQLLQGLVSQHRALAELQNLALNTATAEKNKLTDAAPLIERLDEYPQNGADLTNLVTYPPKLEPVPVKPLFLDVAWNYIEYPGRVKEAVEDGVSGTAPEVKAAVEEKKEGRKGWFGFGR</sequence>
<evidence type="ECO:0000256" key="5">
    <source>
        <dbReference type="ARBA" id="ARBA00022884"/>
    </source>
</evidence>
<dbReference type="PANTHER" id="PTHR12860">
    <property type="entry name" value="SIGNAL RECOGNITION PARTICLE 68 KDA PROTEIN"/>
    <property type="match status" value="1"/>
</dbReference>
<organism evidence="11 12">
    <name type="scientific">Lasallia pustulata</name>
    <dbReference type="NCBI Taxonomy" id="136370"/>
    <lineage>
        <taxon>Eukaryota</taxon>
        <taxon>Fungi</taxon>
        <taxon>Dikarya</taxon>
        <taxon>Ascomycota</taxon>
        <taxon>Pezizomycotina</taxon>
        <taxon>Lecanoromycetes</taxon>
        <taxon>OSLEUM clade</taxon>
        <taxon>Umbilicariomycetidae</taxon>
        <taxon>Umbilicariales</taxon>
        <taxon>Umbilicariaceae</taxon>
        <taxon>Lasallia</taxon>
    </lineage>
</organism>
<dbReference type="GO" id="GO:0030942">
    <property type="term" value="F:endoplasmic reticulum signal peptide binding"/>
    <property type="evidence" value="ECO:0007669"/>
    <property type="project" value="InterPro"/>
</dbReference>
<dbReference type="PANTHER" id="PTHR12860:SF0">
    <property type="entry name" value="SIGNAL RECOGNITION PARTICLE SUBUNIT SRP68"/>
    <property type="match status" value="1"/>
</dbReference>